<accession>A0A0A9D1L2</accession>
<proteinExistence type="predicted"/>
<dbReference type="EMBL" id="GBRH01216214">
    <property type="protein sequence ID" value="JAD81681.1"/>
    <property type="molecule type" value="Transcribed_RNA"/>
</dbReference>
<reference evidence="1" key="2">
    <citation type="journal article" date="2015" name="Data Brief">
        <title>Shoot transcriptome of the giant reed, Arundo donax.</title>
        <authorList>
            <person name="Barrero R.A."/>
            <person name="Guerrero F.D."/>
            <person name="Moolhuijzen P."/>
            <person name="Goolsby J.A."/>
            <person name="Tidwell J."/>
            <person name="Bellgard S.E."/>
            <person name="Bellgard M.I."/>
        </authorList>
    </citation>
    <scope>NUCLEOTIDE SEQUENCE</scope>
    <source>
        <tissue evidence="1">Shoot tissue taken approximately 20 cm above the soil surface</tissue>
    </source>
</reference>
<sequence>MMPSERSQKESLSCYSTELFRRHYPKSQCWIFSRGNPLGYLTTIDYTR</sequence>
<protein>
    <submittedName>
        <fullName evidence="1">Uncharacterized protein</fullName>
    </submittedName>
</protein>
<reference evidence="1" key="1">
    <citation type="submission" date="2014-09" db="EMBL/GenBank/DDBJ databases">
        <authorList>
            <person name="Magalhaes I.L.F."/>
            <person name="Oliveira U."/>
            <person name="Santos F.R."/>
            <person name="Vidigal T.H.D.A."/>
            <person name="Brescovit A.D."/>
            <person name="Santos A.J."/>
        </authorList>
    </citation>
    <scope>NUCLEOTIDE SEQUENCE</scope>
    <source>
        <tissue evidence="1">Shoot tissue taken approximately 20 cm above the soil surface</tissue>
    </source>
</reference>
<evidence type="ECO:0000313" key="1">
    <source>
        <dbReference type="EMBL" id="JAD81681.1"/>
    </source>
</evidence>
<dbReference type="AlphaFoldDB" id="A0A0A9D1L2"/>
<name>A0A0A9D1L2_ARUDO</name>
<organism evidence="1">
    <name type="scientific">Arundo donax</name>
    <name type="common">Giant reed</name>
    <name type="synonym">Donax arundinaceus</name>
    <dbReference type="NCBI Taxonomy" id="35708"/>
    <lineage>
        <taxon>Eukaryota</taxon>
        <taxon>Viridiplantae</taxon>
        <taxon>Streptophyta</taxon>
        <taxon>Embryophyta</taxon>
        <taxon>Tracheophyta</taxon>
        <taxon>Spermatophyta</taxon>
        <taxon>Magnoliopsida</taxon>
        <taxon>Liliopsida</taxon>
        <taxon>Poales</taxon>
        <taxon>Poaceae</taxon>
        <taxon>PACMAD clade</taxon>
        <taxon>Arundinoideae</taxon>
        <taxon>Arundineae</taxon>
        <taxon>Arundo</taxon>
    </lineage>
</organism>